<dbReference type="OMA" id="AKMWIST"/>
<evidence type="ECO:0000259" key="2">
    <source>
        <dbReference type="PROSITE" id="PS51339"/>
    </source>
</evidence>
<accession>A0A8C4X1F5</accession>
<dbReference type="InterPro" id="IPR029021">
    <property type="entry name" value="Prot-tyrosine_phosphatase-like"/>
</dbReference>
<sequence length="489" mass="55629">SQPFLLSFAVHDGKKKQLLPSSGIKYSPEVLIIHCKNFRIIKFYFENTDQNESRKVLQGLTFSVNIQLGPFSNNSGTTLFESPEDWEFEMTRAKAIGWRVTRVNEAFKISKRITVPVKTSCYLPSNSWTVVHYFAEIDCRDMCCVVASLVQVLLDAQSRTIVGFQSLIQKEWVLAGHRFLDRLNHLQLDVGEVPVFQLFLDCMWQLLQQNPETFEFGETYLTVLSDSTRIPLFGTFLFNSQYQRDTESLESKAERYIRTDYKSARLPSVWDWSLQFGPEAQWLLRNPQFVQEKPTRKNSSSPMALLQSLRKGVLGEDGDAFRKGSLRHLRTPRHSYSSEELRMVATPPGLLSPCLASPLLRLWEQCYLRWLPQIPILGGGSVVAKQRLACLRQEIEVLHARLNTLQDMATPTESSLDQHLSNRCPLELSLQPSSEYSPGTPDSLFSTFPFVPTGILSHRTVPITPLSRLLFGRSASGEALAVDDYNGRI</sequence>
<dbReference type="GeneTree" id="ENSGT00940000156900"/>
<reference evidence="3" key="2">
    <citation type="submission" date="2025-09" db="UniProtKB">
        <authorList>
            <consortium name="Ensembl"/>
        </authorList>
    </citation>
    <scope>IDENTIFICATION</scope>
</reference>
<dbReference type="AlphaFoldDB" id="A0A8C4X1F5"/>
<dbReference type="SUPFAM" id="SSF52799">
    <property type="entry name" value="(Phosphotyrosine protein) phosphatases II"/>
    <property type="match status" value="1"/>
</dbReference>
<dbReference type="PANTHER" id="PTHR10807">
    <property type="entry name" value="MYOTUBULARIN-RELATED"/>
    <property type="match status" value="1"/>
</dbReference>
<protein>
    <submittedName>
        <fullName evidence="3">Myotubularin related protein 10</fullName>
    </submittedName>
</protein>
<dbReference type="Pfam" id="PF06602">
    <property type="entry name" value="Myotub-related"/>
    <property type="match status" value="1"/>
</dbReference>
<name>A0A8C4X1F5_EPTBU</name>
<dbReference type="PANTHER" id="PTHR10807:SF110">
    <property type="entry name" value="FI17948P1"/>
    <property type="match status" value="1"/>
</dbReference>
<dbReference type="InterPro" id="IPR022587">
    <property type="entry name" value="MTMR12-like_C"/>
</dbReference>
<dbReference type="GO" id="GO:0016020">
    <property type="term" value="C:membrane"/>
    <property type="evidence" value="ECO:0007669"/>
    <property type="project" value="TreeGrafter"/>
</dbReference>
<comment type="similarity">
    <text evidence="1">Belongs to the protein-tyrosine phosphatase family. Non-receptor class myotubularin subfamily.</text>
</comment>
<dbReference type="InterPro" id="IPR030564">
    <property type="entry name" value="Myotubularin"/>
</dbReference>
<dbReference type="InterPro" id="IPR010569">
    <property type="entry name" value="Myotubularin-like_Pase_dom"/>
</dbReference>
<keyword evidence="4" id="KW-1185">Reference proteome</keyword>
<dbReference type="GO" id="GO:0004438">
    <property type="term" value="F:phosphatidylinositol-3-phosphate phosphatase activity"/>
    <property type="evidence" value="ECO:0007669"/>
    <property type="project" value="TreeGrafter"/>
</dbReference>
<evidence type="ECO:0000256" key="1">
    <source>
        <dbReference type="ARBA" id="ARBA00007471"/>
    </source>
</evidence>
<reference evidence="3" key="1">
    <citation type="submission" date="2025-08" db="UniProtKB">
        <authorList>
            <consortium name="Ensembl"/>
        </authorList>
    </citation>
    <scope>IDENTIFICATION</scope>
</reference>
<dbReference type="GO" id="GO:0005737">
    <property type="term" value="C:cytoplasm"/>
    <property type="evidence" value="ECO:0007669"/>
    <property type="project" value="TreeGrafter"/>
</dbReference>
<proteinExistence type="inferred from homology"/>
<dbReference type="Ensembl" id="ENSEBUT00000026250.1">
    <property type="protein sequence ID" value="ENSEBUP00000025674.1"/>
    <property type="gene ID" value="ENSEBUG00000015817.1"/>
</dbReference>
<dbReference type="Proteomes" id="UP000694388">
    <property type="component" value="Unplaced"/>
</dbReference>
<feature type="domain" description="Myotubularin phosphatase" evidence="2">
    <location>
        <begin position="136"/>
        <end position="367"/>
    </location>
</feature>
<dbReference type="Pfam" id="PF12578">
    <property type="entry name" value="3-PAP"/>
    <property type="match status" value="1"/>
</dbReference>
<organism evidence="3 4">
    <name type="scientific">Eptatretus burgeri</name>
    <name type="common">Inshore hagfish</name>
    <dbReference type="NCBI Taxonomy" id="7764"/>
    <lineage>
        <taxon>Eukaryota</taxon>
        <taxon>Metazoa</taxon>
        <taxon>Chordata</taxon>
        <taxon>Craniata</taxon>
        <taxon>Vertebrata</taxon>
        <taxon>Cyclostomata</taxon>
        <taxon>Myxini</taxon>
        <taxon>Myxiniformes</taxon>
        <taxon>Myxinidae</taxon>
        <taxon>Eptatretinae</taxon>
        <taxon>Eptatretus</taxon>
    </lineage>
</organism>
<evidence type="ECO:0000313" key="3">
    <source>
        <dbReference type="Ensembl" id="ENSEBUP00000025674.1"/>
    </source>
</evidence>
<dbReference type="PROSITE" id="PS51339">
    <property type="entry name" value="PPASE_MYOTUBULARIN"/>
    <property type="match status" value="1"/>
</dbReference>
<evidence type="ECO:0000313" key="4">
    <source>
        <dbReference type="Proteomes" id="UP000694388"/>
    </source>
</evidence>
<dbReference type="GO" id="GO:0046856">
    <property type="term" value="P:phosphatidylinositol dephosphorylation"/>
    <property type="evidence" value="ECO:0007669"/>
    <property type="project" value="TreeGrafter"/>
</dbReference>